<dbReference type="SUPFAM" id="SSF48208">
    <property type="entry name" value="Six-hairpin glycosidases"/>
    <property type="match status" value="1"/>
</dbReference>
<dbReference type="PANTHER" id="PTHR43867:SF2">
    <property type="entry name" value="CELLULOSE SYNTHASE CATALYTIC SUBUNIT A [UDP-FORMING]"/>
    <property type="match status" value="1"/>
</dbReference>
<evidence type="ECO:0000256" key="8">
    <source>
        <dbReference type="ARBA" id="ARBA00022989"/>
    </source>
</evidence>
<dbReference type="GO" id="GO:0016020">
    <property type="term" value="C:membrane"/>
    <property type="evidence" value="ECO:0007669"/>
    <property type="project" value="UniProtKB-SubCell"/>
</dbReference>
<feature type="domain" description="Glycoside hydrolase family 9" evidence="15">
    <location>
        <begin position="805"/>
        <end position="875"/>
    </location>
</feature>
<protein>
    <recommendedName>
        <fullName evidence="4">cellulase</fullName>
        <ecNumber evidence="4">3.2.1.4</ecNumber>
    </recommendedName>
</protein>
<evidence type="ECO:0000256" key="4">
    <source>
        <dbReference type="ARBA" id="ARBA00012601"/>
    </source>
</evidence>
<evidence type="ECO:0000256" key="11">
    <source>
        <dbReference type="ARBA" id="ARBA00023277"/>
    </source>
</evidence>
<keyword evidence="16" id="KW-0378">Hydrolase</keyword>
<dbReference type="Gene3D" id="1.50.10.10">
    <property type="match status" value="3"/>
</dbReference>
<dbReference type="GO" id="GO:0030245">
    <property type="term" value="P:cellulose catabolic process"/>
    <property type="evidence" value="ECO:0007669"/>
    <property type="project" value="UniProtKB-KW"/>
</dbReference>
<gene>
    <name evidence="16" type="ORF">Rsub_10667</name>
</gene>
<dbReference type="InterPro" id="IPR012341">
    <property type="entry name" value="6hp_glycosidase-like_sf"/>
</dbReference>
<evidence type="ECO:0000256" key="1">
    <source>
        <dbReference type="ARBA" id="ARBA00000966"/>
    </source>
</evidence>
<evidence type="ECO:0000259" key="15">
    <source>
        <dbReference type="Pfam" id="PF00759"/>
    </source>
</evidence>
<dbReference type="InterPro" id="IPR001701">
    <property type="entry name" value="Glyco_hydro_9"/>
</dbReference>
<feature type="transmembrane region" description="Helical" evidence="14">
    <location>
        <begin position="674"/>
        <end position="696"/>
    </location>
</feature>
<evidence type="ECO:0000256" key="14">
    <source>
        <dbReference type="SAM" id="Phobius"/>
    </source>
</evidence>
<feature type="transmembrane region" description="Helical" evidence="14">
    <location>
        <begin position="744"/>
        <end position="763"/>
    </location>
</feature>
<proteinExistence type="inferred from homology"/>
<dbReference type="InterPro" id="IPR050321">
    <property type="entry name" value="Glycosyltr_2/OpgH_subfam"/>
</dbReference>
<evidence type="ECO:0000256" key="13">
    <source>
        <dbReference type="SAM" id="MobiDB-lite"/>
    </source>
</evidence>
<feature type="region of interest" description="Disordered" evidence="13">
    <location>
        <begin position="1"/>
        <end position="132"/>
    </location>
</feature>
<evidence type="ECO:0000313" key="16">
    <source>
        <dbReference type="EMBL" id="GBF97993.1"/>
    </source>
</evidence>
<reference evidence="16 17" key="1">
    <citation type="journal article" date="2018" name="Sci. Rep.">
        <title>Raphidocelis subcapitata (=Pseudokirchneriella subcapitata) provides an insight into genome evolution and environmental adaptations in the Sphaeropleales.</title>
        <authorList>
            <person name="Suzuki S."/>
            <person name="Yamaguchi H."/>
            <person name="Nakajima N."/>
            <person name="Kawachi M."/>
        </authorList>
    </citation>
    <scope>NUCLEOTIDE SEQUENCE [LARGE SCALE GENOMIC DNA]</scope>
    <source>
        <strain evidence="16 17">NIES-35</strain>
    </source>
</reference>
<dbReference type="Pfam" id="PF00759">
    <property type="entry name" value="Glyco_hydro_9"/>
    <property type="match status" value="2"/>
</dbReference>
<evidence type="ECO:0000256" key="6">
    <source>
        <dbReference type="ARBA" id="ARBA00022679"/>
    </source>
</evidence>
<evidence type="ECO:0000313" key="17">
    <source>
        <dbReference type="Proteomes" id="UP000247498"/>
    </source>
</evidence>
<keyword evidence="12" id="KW-0624">Polysaccharide degradation</keyword>
<keyword evidence="10 14" id="KW-0472">Membrane</keyword>
<evidence type="ECO:0000256" key="12">
    <source>
        <dbReference type="ARBA" id="ARBA00023326"/>
    </source>
</evidence>
<evidence type="ECO:0000256" key="5">
    <source>
        <dbReference type="ARBA" id="ARBA00022676"/>
    </source>
</evidence>
<name>A0A2V0PJ39_9CHLO</name>
<dbReference type="Gene3D" id="3.90.550.10">
    <property type="entry name" value="Spore Coat Polysaccharide Biosynthesis Protein SpsA, Chain A"/>
    <property type="match status" value="1"/>
</dbReference>
<evidence type="ECO:0000256" key="2">
    <source>
        <dbReference type="ARBA" id="ARBA00004141"/>
    </source>
</evidence>
<feature type="transmembrane region" description="Helical" evidence="14">
    <location>
        <begin position="198"/>
        <end position="218"/>
    </location>
</feature>
<comment type="catalytic activity">
    <reaction evidence="1">
        <text>Endohydrolysis of (1-&gt;4)-beta-D-glucosidic linkages in cellulose, lichenin and cereal beta-D-glucans.</text>
        <dbReference type="EC" id="3.2.1.4"/>
    </reaction>
</comment>
<keyword evidence="11" id="KW-0119">Carbohydrate metabolism</keyword>
<feature type="transmembrane region" description="Helical" evidence="14">
    <location>
        <begin position="708"/>
        <end position="732"/>
    </location>
</feature>
<dbReference type="EMBL" id="BDRX01000113">
    <property type="protein sequence ID" value="GBF97993.1"/>
    <property type="molecule type" value="Genomic_DNA"/>
</dbReference>
<dbReference type="OrthoDB" id="2017386at2759"/>
<organism evidence="16 17">
    <name type="scientific">Raphidocelis subcapitata</name>
    <dbReference type="NCBI Taxonomy" id="307507"/>
    <lineage>
        <taxon>Eukaryota</taxon>
        <taxon>Viridiplantae</taxon>
        <taxon>Chlorophyta</taxon>
        <taxon>core chlorophytes</taxon>
        <taxon>Chlorophyceae</taxon>
        <taxon>CS clade</taxon>
        <taxon>Sphaeropleales</taxon>
        <taxon>Selenastraceae</taxon>
        <taxon>Raphidocelis</taxon>
    </lineage>
</organism>
<feature type="compositionally biased region" description="Low complexity" evidence="13">
    <location>
        <begin position="28"/>
        <end position="67"/>
    </location>
</feature>
<keyword evidence="17" id="KW-1185">Reference proteome</keyword>
<feature type="compositionally biased region" description="Low complexity" evidence="13">
    <location>
        <begin position="119"/>
        <end position="128"/>
    </location>
</feature>
<evidence type="ECO:0000256" key="7">
    <source>
        <dbReference type="ARBA" id="ARBA00022692"/>
    </source>
</evidence>
<dbReference type="PANTHER" id="PTHR43867">
    <property type="entry name" value="CELLULOSE SYNTHASE CATALYTIC SUBUNIT A [UDP-FORMING]"/>
    <property type="match status" value="1"/>
</dbReference>
<dbReference type="InParanoid" id="A0A2V0PJ39"/>
<feature type="transmembrane region" description="Helical" evidence="14">
    <location>
        <begin position="604"/>
        <end position="628"/>
    </location>
</feature>
<keyword evidence="9" id="KW-0136">Cellulose degradation</keyword>
<dbReference type="GO" id="GO:0016757">
    <property type="term" value="F:glycosyltransferase activity"/>
    <property type="evidence" value="ECO:0007669"/>
    <property type="project" value="UniProtKB-KW"/>
</dbReference>
<feature type="compositionally biased region" description="Polar residues" evidence="13">
    <location>
        <begin position="78"/>
        <end position="91"/>
    </location>
</feature>
<evidence type="ECO:0000256" key="3">
    <source>
        <dbReference type="ARBA" id="ARBA00007072"/>
    </source>
</evidence>
<keyword evidence="16" id="KW-0326">Glycosidase</keyword>
<comment type="similarity">
    <text evidence="3">Belongs to the glycosyl hydrolase 9 (cellulase E) family.</text>
</comment>
<dbReference type="InterPro" id="IPR029044">
    <property type="entry name" value="Nucleotide-diphossugar_trans"/>
</dbReference>
<dbReference type="SUPFAM" id="SSF53448">
    <property type="entry name" value="Nucleotide-diphospho-sugar transferases"/>
    <property type="match status" value="1"/>
</dbReference>
<dbReference type="Proteomes" id="UP000247498">
    <property type="component" value="Unassembled WGS sequence"/>
</dbReference>
<dbReference type="EC" id="3.2.1.4" evidence="4"/>
<accession>A0A2V0PJ39</accession>
<feature type="transmembrane region" description="Helical" evidence="14">
    <location>
        <begin position="578"/>
        <end position="598"/>
    </location>
</feature>
<feature type="domain" description="Glycoside hydrolase family 9" evidence="15">
    <location>
        <begin position="877"/>
        <end position="1073"/>
    </location>
</feature>
<evidence type="ECO:0000256" key="9">
    <source>
        <dbReference type="ARBA" id="ARBA00023001"/>
    </source>
</evidence>
<feature type="transmembrane region" description="Helical" evidence="14">
    <location>
        <begin position="519"/>
        <end position="540"/>
    </location>
</feature>
<feature type="transmembrane region" description="Helical" evidence="14">
    <location>
        <begin position="552"/>
        <end position="573"/>
    </location>
</feature>
<feature type="transmembrane region" description="Helical" evidence="14">
    <location>
        <begin position="230"/>
        <end position="255"/>
    </location>
</feature>
<dbReference type="AlphaFoldDB" id="A0A2V0PJ39"/>
<feature type="compositionally biased region" description="Polar residues" evidence="13">
    <location>
        <begin position="99"/>
        <end position="111"/>
    </location>
</feature>
<dbReference type="STRING" id="307507.A0A2V0PJ39"/>
<keyword evidence="8 14" id="KW-1133">Transmembrane helix</keyword>
<comment type="caution">
    <text evidence="16">The sequence shown here is derived from an EMBL/GenBank/DDBJ whole genome shotgun (WGS) entry which is preliminary data.</text>
</comment>
<dbReference type="InterPro" id="IPR008928">
    <property type="entry name" value="6-hairpin_glycosidase_sf"/>
</dbReference>
<keyword evidence="7 14" id="KW-0812">Transmembrane</keyword>
<evidence type="ECO:0000256" key="10">
    <source>
        <dbReference type="ARBA" id="ARBA00023136"/>
    </source>
</evidence>
<comment type="subcellular location">
    <subcellularLocation>
        <location evidence="2">Membrane</location>
        <topology evidence="2">Multi-pass membrane protein</topology>
    </subcellularLocation>
</comment>
<dbReference type="Pfam" id="PF13641">
    <property type="entry name" value="Glyco_tranf_2_3"/>
    <property type="match status" value="1"/>
</dbReference>
<dbReference type="GO" id="GO:0008810">
    <property type="term" value="F:cellulase activity"/>
    <property type="evidence" value="ECO:0007669"/>
    <property type="project" value="UniProtKB-EC"/>
</dbReference>
<keyword evidence="6" id="KW-0808">Transferase</keyword>
<sequence>MGPPNLKPISVRAHGAGDIEAGRGGAGPSSRSSSPRGGRGAHAAGAAGAAGAADSDSPGMASDSSSPWRRFFRGGSRYPNSDADSFGNSPRNLMGFSPKASSASQSHMSTPTKRKYGPAAGAAGSSSSREYGPGQITAYGSGGRGNAAAGAVMMSLAEELLTKKGLSLKDLAEEQEEYAETGDKVAIPKDKRPVTKHWNWVGLSIFLFYFGSLIYYVYVRATKTLNMGYLGYGLVVLLIEVISSTATIGYAVLLIKYSKSRRTKGLPIAKKGQQPDLDNLAFHVRVLVPCYKESVDLVRTTVLGAVKAPLPRNTLRTVYLCDDGKDPAKEAMIRELNAEYGCLEYVTGRKRDPNGETNGKSNNLNFCLRNVIYKDYFPVNKDGPKIPKHEVMVVFDADMVAKPNFFTKVRARSAFVQGGLDIFNNLNLSFWEYMLPGTDALGYIACTGTNFCLRCAPLADCGFFPSWTITEDYALGMILKAKHYKAGYLNEYLAIGEAPEEIRNIFRQRSRWCKGQMQVLFSRSCPLFDTGLTIGMRLLYTSVTWSYITNTFAVPCAVFVPFIALVFGVYPLVLNRDFALAATLYFSASTLVTSYCTNRKHIKPLWFCIVSCHLLWFTFTKALLNVLLRKITKKKVVFKSTKKKGEDDGRGAKPTRKWLRPPANVGDMEGTFDAWVLVLSFFFSFITAVVGLFQIIDKPFTAQGDFKFYLMLSVFWAVYNMIPPSLFIFYCYQKGHLFEDFCSFCLTLSFLVAIAGILCTWLVPDDYNMSQVLNVSLQFFEAQRSGKVPRISNTPWRGNSGLWDSVGDMTKDRAYWGSPEKYMGARPATYLSAARPGGDAVAMISAALASAAVAIQEESLQVADVYLQKAISLYTLNYLNDALVLYDQTVSSEGHVNPNPYMFNYENVVPALDLLLAKALKGTPEQKFFKDNVANFVKTWMNTKSTTGDIYYTKKYLAKAYPYGTLQHTANAAFYVLSAAKDVLESKFMLYACWSRNQIGYMLGDAGRSYVTGYGGVSPQKTPHKAASCPPPDVADCTWESAYYTTDPNYNPLRGGLVGGPDDDDAWSDDRDMNNPANTANLLNTAGFSAAVSGLVNFDINMAKCQQGNGFIQAMALKVKGMPDAAGQRWWEGV</sequence>
<keyword evidence="5" id="KW-0328">Glycosyltransferase</keyword>